<organism evidence="2 3">
    <name type="scientific">Enteractinococcus helveticum</name>
    <dbReference type="NCBI Taxonomy" id="1837282"/>
    <lineage>
        <taxon>Bacteria</taxon>
        <taxon>Bacillati</taxon>
        <taxon>Actinomycetota</taxon>
        <taxon>Actinomycetes</taxon>
        <taxon>Micrococcales</taxon>
        <taxon>Micrococcaceae</taxon>
    </lineage>
</organism>
<protein>
    <recommendedName>
        <fullName evidence="1">DAC domain-containing protein</fullName>
    </recommendedName>
</protein>
<dbReference type="PROSITE" id="PS51794">
    <property type="entry name" value="DAC"/>
    <property type="match status" value="1"/>
</dbReference>
<dbReference type="AlphaFoldDB" id="A0A1B7LVR5"/>
<feature type="domain" description="DAC" evidence="1">
    <location>
        <begin position="1"/>
        <end position="141"/>
    </location>
</feature>
<gene>
    <name evidence="2" type="ORF">A6F49_00230</name>
</gene>
<dbReference type="Proteomes" id="UP000078292">
    <property type="component" value="Unassembled WGS sequence"/>
</dbReference>
<reference evidence="2 3" key="1">
    <citation type="submission" date="2016-04" db="EMBL/GenBank/DDBJ databases">
        <title>First whole genome shotgun sequence of the bacterium Enteractinococcus sp. strain UASWS1574.</title>
        <authorList>
            <person name="Crovadore J."/>
            <person name="Chablais R."/>
            <person name="Lefort F."/>
        </authorList>
    </citation>
    <scope>NUCLEOTIDE SEQUENCE [LARGE SCALE GENOMIC DNA]</scope>
    <source>
        <strain evidence="2 3">UASWS1574</strain>
    </source>
</reference>
<dbReference type="Pfam" id="PF02457">
    <property type="entry name" value="DAC"/>
    <property type="match status" value="1"/>
</dbReference>
<dbReference type="SUPFAM" id="SSF143597">
    <property type="entry name" value="YojJ-like"/>
    <property type="match status" value="1"/>
</dbReference>
<dbReference type="InterPro" id="IPR003390">
    <property type="entry name" value="DNA_integrity_scan_DisA_N"/>
</dbReference>
<dbReference type="Gene3D" id="3.40.1700.10">
    <property type="entry name" value="DNA integrity scanning protein, DisA, N-terminal domain"/>
    <property type="match status" value="1"/>
</dbReference>
<evidence type="ECO:0000313" key="3">
    <source>
        <dbReference type="Proteomes" id="UP000078292"/>
    </source>
</evidence>
<dbReference type="InterPro" id="IPR036888">
    <property type="entry name" value="DNA_integrity_DisA_N_sf"/>
</dbReference>
<dbReference type="EMBL" id="LXEY01000073">
    <property type="protein sequence ID" value="OAV57441.1"/>
    <property type="molecule type" value="Genomic_DNA"/>
</dbReference>
<proteinExistence type="predicted"/>
<accession>A0A1B7LVR5</accession>
<evidence type="ECO:0000313" key="2">
    <source>
        <dbReference type="EMBL" id="OAV57441.1"/>
    </source>
</evidence>
<comment type="caution">
    <text evidence="2">The sequence shown here is derived from an EMBL/GenBank/DDBJ whole genome shotgun (WGS) entry which is preliminary data.</text>
</comment>
<name>A0A1B7LVR5_9MICC</name>
<evidence type="ECO:0000259" key="1">
    <source>
        <dbReference type="PROSITE" id="PS51794"/>
    </source>
</evidence>
<sequence>MERIFGEHADVEELWRLALEASEQHHGTMLVIHANAENEARRLSPPAIGIKPGPLADSTLLAVSAIDGAILVDPAGHCHAVGTILDGLAVPGMGDASRGARFNSAHRYLSESNGNCLIVIVSEDGMLNLIPDLPRRVKRSYVDGVISKVVSLSHGKPVDFEEFFKHEKHLRSLDFYLSAEQCTLANESLERVEDYRESSAKSNDGLGFITRVWHDKYEPHSAFNDTFFLPE</sequence>
<keyword evidence="3" id="KW-1185">Reference proteome</keyword>